<proteinExistence type="predicted"/>
<evidence type="ECO:0000256" key="1">
    <source>
        <dbReference type="SAM" id="MobiDB-lite"/>
    </source>
</evidence>
<evidence type="ECO:0000313" key="3">
    <source>
        <dbReference type="Proteomes" id="UP000499080"/>
    </source>
</evidence>
<feature type="compositionally biased region" description="Basic and acidic residues" evidence="1">
    <location>
        <begin position="65"/>
        <end position="75"/>
    </location>
</feature>
<protein>
    <submittedName>
        <fullName evidence="2">Uncharacterized protein</fullName>
    </submittedName>
</protein>
<name>A0A4Y2EQD0_ARAVE</name>
<keyword evidence="3" id="KW-1185">Reference proteome</keyword>
<organism evidence="2 3">
    <name type="scientific">Araneus ventricosus</name>
    <name type="common">Orbweaver spider</name>
    <name type="synonym">Epeira ventricosa</name>
    <dbReference type="NCBI Taxonomy" id="182803"/>
    <lineage>
        <taxon>Eukaryota</taxon>
        <taxon>Metazoa</taxon>
        <taxon>Ecdysozoa</taxon>
        <taxon>Arthropoda</taxon>
        <taxon>Chelicerata</taxon>
        <taxon>Arachnida</taxon>
        <taxon>Araneae</taxon>
        <taxon>Araneomorphae</taxon>
        <taxon>Entelegynae</taxon>
        <taxon>Araneoidea</taxon>
        <taxon>Araneidae</taxon>
        <taxon>Araneus</taxon>
    </lineage>
</organism>
<comment type="caution">
    <text evidence="2">The sequence shown here is derived from an EMBL/GenBank/DDBJ whole genome shotgun (WGS) entry which is preliminary data.</text>
</comment>
<sequence length="75" mass="8641">MSTAKRGRFEDVESSDDDTSKKNESGNNLSTSDFESDEETISIIDIKEITEEKERSDSESINNSREIDTNFRWED</sequence>
<accession>A0A4Y2EQD0</accession>
<dbReference type="EMBL" id="BGPR01000652">
    <property type="protein sequence ID" value="GBM30135.1"/>
    <property type="molecule type" value="Genomic_DNA"/>
</dbReference>
<dbReference type="Proteomes" id="UP000499080">
    <property type="component" value="Unassembled WGS sequence"/>
</dbReference>
<evidence type="ECO:0000313" key="2">
    <source>
        <dbReference type="EMBL" id="GBM30135.1"/>
    </source>
</evidence>
<feature type="compositionally biased region" description="Basic and acidic residues" evidence="1">
    <location>
        <begin position="45"/>
        <end position="58"/>
    </location>
</feature>
<feature type="region of interest" description="Disordered" evidence="1">
    <location>
        <begin position="1"/>
        <end position="75"/>
    </location>
</feature>
<gene>
    <name evidence="2" type="ORF">AVEN_78528_1</name>
</gene>
<reference evidence="2 3" key="1">
    <citation type="journal article" date="2019" name="Sci. Rep.">
        <title>Orb-weaving spider Araneus ventricosus genome elucidates the spidroin gene catalogue.</title>
        <authorList>
            <person name="Kono N."/>
            <person name="Nakamura H."/>
            <person name="Ohtoshi R."/>
            <person name="Moran D.A.P."/>
            <person name="Shinohara A."/>
            <person name="Yoshida Y."/>
            <person name="Fujiwara M."/>
            <person name="Mori M."/>
            <person name="Tomita M."/>
            <person name="Arakawa K."/>
        </authorList>
    </citation>
    <scope>NUCLEOTIDE SEQUENCE [LARGE SCALE GENOMIC DNA]</scope>
</reference>
<dbReference type="AlphaFoldDB" id="A0A4Y2EQD0"/>